<dbReference type="EMBL" id="OAOP01000001">
    <property type="protein sequence ID" value="SNX67029.1"/>
    <property type="molecule type" value="Genomic_DNA"/>
</dbReference>
<accession>A0A285CHP7</accession>
<proteinExistence type="predicted"/>
<dbReference type="RefSeq" id="WP_097156860.1">
    <property type="nucleotide sequence ID" value="NZ_JBEPMQ010000003.1"/>
</dbReference>
<protein>
    <submittedName>
        <fullName evidence="2">Nuclease-like protein</fullName>
    </submittedName>
</protein>
<organism evidence="2 3">
    <name type="scientific">Bacillus oleivorans</name>
    <dbReference type="NCBI Taxonomy" id="1448271"/>
    <lineage>
        <taxon>Bacteria</taxon>
        <taxon>Bacillati</taxon>
        <taxon>Bacillota</taxon>
        <taxon>Bacilli</taxon>
        <taxon>Bacillales</taxon>
        <taxon>Bacillaceae</taxon>
        <taxon>Bacillus</taxon>
    </lineage>
</organism>
<name>A0A285CHP7_9BACI</name>
<reference evidence="2 3" key="1">
    <citation type="submission" date="2017-08" db="EMBL/GenBank/DDBJ databases">
        <authorList>
            <person name="de Groot N.N."/>
        </authorList>
    </citation>
    <scope>NUCLEOTIDE SEQUENCE [LARGE SCALE GENOMIC DNA]</scope>
    <source>
        <strain evidence="2 3">JC228</strain>
    </source>
</reference>
<evidence type="ECO:0000313" key="3">
    <source>
        <dbReference type="Proteomes" id="UP000219546"/>
    </source>
</evidence>
<dbReference type="OrthoDB" id="569879at2"/>
<dbReference type="InterPro" id="IPR011528">
    <property type="entry name" value="NERD"/>
</dbReference>
<evidence type="ECO:0000259" key="1">
    <source>
        <dbReference type="PROSITE" id="PS50965"/>
    </source>
</evidence>
<dbReference type="Proteomes" id="UP000219546">
    <property type="component" value="Unassembled WGS sequence"/>
</dbReference>
<feature type="domain" description="NERD" evidence="1">
    <location>
        <begin position="41"/>
        <end position="159"/>
    </location>
</feature>
<dbReference type="Pfam" id="PF08378">
    <property type="entry name" value="NERD"/>
    <property type="match status" value="1"/>
</dbReference>
<evidence type="ECO:0000313" key="2">
    <source>
        <dbReference type="EMBL" id="SNX67029.1"/>
    </source>
</evidence>
<dbReference type="PROSITE" id="PS50965">
    <property type="entry name" value="NERD"/>
    <property type="match status" value="1"/>
</dbReference>
<dbReference type="AlphaFoldDB" id="A0A285CHP7"/>
<gene>
    <name evidence="2" type="ORF">SAMN05877753_101343</name>
</gene>
<keyword evidence="3" id="KW-1185">Reference proteome</keyword>
<sequence>MIEKYRVVPDQIIKEIALSRRLPLNHYLQPTLKSSINIGKAGYKGEKEVDYYLELLPNDKFRIFQGIRLPRDSYFFQMDNLILLPEFILIIEVKNIEGTLFFDQEHNQFYRISRLTKERQKMNDPFKQVKRHRKQLFQWMAKHGFPLVPIEYLVVNTNEDTLFDSSGNQHDMFEKIIHSEYLLEKVYKLEQKYQKEYLNDKDLRKLSKQLLKADTPLIFDIRQFYKFDDADLIKGVRCPQCNTVPMTWYKRAWQCDKCKHRSKDAHKPALHDFFLLISPATTNLKCREFLKCDSTDTIRYLLKSMNFKTKGIKKGMQYTLSFPPSQILK</sequence>